<accession>A0A840BM40</accession>
<evidence type="ECO:0000313" key="3">
    <source>
        <dbReference type="EMBL" id="MBB4014295.1"/>
    </source>
</evidence>
<keyword evidence="2 3" id="KW-0378">Hydrolase</keyword>
<dbReference type="CDD" id="cd00586">
    <property type="entry name" value="4HBT"/>
    <property type="match status" value="1"/>
</dbReference>
<dbReference type="GO" id="GO:0047617">
    <property type="term" value="F:fatty acyl-CoA hydrolase activity"/>
    <property type="evidence" value="ECO:0007669"/>
    <property type="project" value="TreeGrafter"/>
</dbReference>
<protein>
    <submittedName>
        <fullName evidence="3">Acyl-CoA thioester hydrolase</fullName>
        <ecNumber evidence="3">3.1.2.-</ecNumber>
    </submittedName>
</protein>
<dbReference type="InterPro" id="IPR050563">
    <property type="entry name" value="4-hydroxybenzoyl-CoA_TE"/>
</dbReference>
<gene>
    <name evidence="3" type="ORF">GGR36_003641</name>
</gene>
<dbReference type="InterPro" id="IPR006684">
    <property type="entry name" value="YbgC/YbaW"/>
</dbReference>
<dbReference type="Proteomes" id="UP000561045">
    <property type="component" value="Unassembled WGS sequence"/>
</dbReference>
<dbReference type="Gene3D" id="3.10.129.10">
    <property type="entry name" value="Hotdog Thioesterase"/>
    <property type="match status" value="1"/>
</dbReference>
<organism evidence="3 4">
    <name type="scientific">Niveibacterium umoris</name>
    <dbReference type="NCBI Taxonomy" id="1193620"/>
    <lineage>
        <taxon>Bacteria</taxon>
        <taxon>Pseudomonadati</taxon>
        <taxon>Pseudomonadota</taxon>
        <taxon>Betaproteobacteria</taxon>
        <taxon>Rhodocyclales</taxon>
        <taxon>Rhodocyclaceae</taxon>
        <taxon>Niveibacterium</taxon>
    </lineage>
</organism>
<comment type="caution">
    <text evidence="3">The sequence shown here is derived from an EMBL/GenBank/DDBJ whole genome shotgun (WGS) entry which is preliminary data.</text>
</comment>
<dbReference type="InterPro" id="IPR014166">
    <property type="entry name" value="Tol-Pal_acyl-CoA_thioesterase"/>
</dbReference>
<name>A0A840BM40_9RHOO</name>
<dbReference type="Pfam" id="PF13279">
    <property type="entry name" value="4HBT_2"/>
    <property type="match status" value="1"/>
</dbReference>
<proteinExistence type="inferred from homology"/>
<dbReference type="SUPFAM" id="SSF54637">
    <property type="entry name" value="Thioesterase/thiol ester dehydrase-isomerase"/>
    <property type="match status" value="1"/>
</dbReference>
<evidence type="ECO:0000256" key="2">
    <source>
        <dbReference type="ARBA" id="ARBA00022801"/>
    </source>
</evidence>
<evidence type="ECO:0000256" key="1">
    <source>
        <dbReference type="ARBA" id="ARBA00005953"/>
    </source>
</evidence>
<dbReference type="AlphaFoldDB" id="A0A840BM40"/>
<dbReference type="InterPro" id="IPR029069">
    <property type="entry name" value="HotDog_dom_sf"/>
</dbReference>
<dbReference type="NCBIfam" id="TIGR00051">
    <property type="entry name" value="YbgC/FadM family acyl-CoA thioesterase"/>
    <property type="match status" value="1"/>
</dbReference>
<dbReference type="FunFam" id="3.10.129.10:FF:000004">
    <property type="entry name" value="Tol-pal system-associated acyl-CoA thioesterase"/>
    <property type="match status" value="1"/>
</dbReference>
<dbReference type="PIRSF" id="PIRSF003230">
    <property type="entry name" value="YbgC"/>
    <property type="match status" value="1"/>
</dbReference>
<dbReference type="EMBL" id="JACIET010000002">
    <property type="protein sequence ID" value="MBB4014295.1"/>
    <property type="molecule type" value="Genomic_DNA"/>
</dbReference>
<dbReference type="PANTHER" id="PTHR31793">
    <property type="entry name" value="4-HYDROXYBENZOYL-COA THIOESTERASE FAMILY MEMBER"/>
    <property type="match status" value="1"/>
</dbReference>
<evidence type="ECO:0000313" key="4">
    <source>
        <dbReference type="Proteomes" id="UP000561045"/>
    </source>
</evidence>
<dbReference type="RefSeq" id="WP_183636175.1">
    <property type="nucleotide sequence ID" value="NZ_BAABLE010000005.1"/>
</dbReference>
<sequence>MHRHQPPSHRFPVRVYYEDTDAAGVVYYANYLKFCERARTEWLRALGFEQQTLREERSLVFVVRTVEAEYLKSGVLDDALTVETSVAEIGRSRLVFAQSVMRGSERLFDCRVGVVCVDWNKRKPASVPPDIRALMTSHHETHSESHR</sequence>
<keyword evidence="4" id="KW-1185">Reference proteome</keyword>
<comment type="similarity">
    <text evidence="1">Belongs to the 4-hydroxybenzoyl-CoA thioesterase family.</text>
</comment>
<dbReference type="EC" id="3.1.2.-" evidence="3"/>
<dbReference type="NCBIfam" id="TIGR02799">
    <property type="entry name" value="thio_ybgC"/>
    <property type="match status" value="1"/>
</dbReference>
<reference evidence="3 4" key="1">
    <citation type="submission" date="2020-08" db="EMBL/GenBank/DDBJ databases">
        <title>Genomic Encyclopedia of Type Strains, Phase IV (KMG-IV): sequencing the most valuable type-strain genomes for metagenomic binning, comparative biology and taxonomic classification.</title>
        <authorList>
            <person name="Goeker M."/>
        </authorList>
    </citation>
    <scope>NUCLEOTIDE SEQUENCE [LARGE SCALE GENOMIC DNA]</scope>
    <source>
        <strain evidence="3 4">DSM 106739</strain>
    </source>
</reference>
<dbReference type="PANTHER" id="PTHR31793:SF37">
    <property type="entry name" value="ACYL-COA THIOESTER HYDROLASE YBGC"/>
    <property type="match status" value="1"/>
</dbReference>